<organism evidence="1 2">
    <name type="scientific">Nocardioides acrostichi</name>
    <dbReference type="NCBI Taxonomy" id="2784339"/>
    <lineage>
        <taxon>Bacteria</taxon>
        <taxon>Bacillati</taxon>
        <taxon>Actinomycetota</taxon>
        <taxon>Actinomycetes</taxon>
        <taxon>Propionibacteriales</taxon>
        <taxon>Nocardioidaceae</taxon>
        <taxon>Nocardioides</taxon>
    </lineage>
</organism>
<evidence type="ECO:0000313" key="2">
    <source>
        <dbReference type="Proteomes" id="UP000656804"/>
    </source>
</evidence>
<accession>A0A930V2U9</accession>
<keyword evidence="2" id="KW-1185">Reference proteome</keyword>
<dbReference type="Proteomes" id="UP000656804">
    <property type="component" value="Unassembled WGS sequence"/>
</dbReference>
<dbReference type="RefSeq" id="WP_194504047.1">
    <property type="nucleotide sequence ID" value="NZ_JADIVZ010000007.1"/>
</dbReference>
<dbReference type="EMBL" id="JADIVZ010000007">
    <property type="protein sequence ID" value="MBF4162782.1"/>
    <property type="molecule type" value="Genomic_DNA"/>
</dbReference>
<proteinExistence type="predicted"/>
<reference evidence="1" key="1">
    <citation type="submission" date="2020-11" db="EMBL/GenBank/DDBJ databases">
        <title>Nocardioides sp. CBS4Y-1, whole genome shotgun sequence.</title>
        <authorList>
            <person name="Tuo L."/>
        </authorList>
    </citation>
    <scope>NUCLEOTIDE SEQUENCE</scope>
    <source>
        <strain evidence="1">CBS4Y-1</strain>
    </source>
</reference>
<sequence length="91" mass="9477">MALVVFSGIGPHVLGYRTMTRLTGSTVPGIEPEDEGAPFGAVFARRDVSDPLAVRNPGEDNVSDDECVEILTVLEGEPVLDSPSADGVAHG</sequence>
<comment type="caution">
    <text evidence="1">The sequence shown here is derived from an EMBL/GenBank/DDBJ whole genome shotgun (WGS) entry which is preliminary data.</text>
</comment>
<dbReference type="AlphaFoldDB" id="A0A930V2U9"/>
<gene>
    <name evidence="1" type="ORF">ISG29_13880</name>
</gene>
<name>A0A930V2U9_9ACTN</name>
<evidence type="ECO:0000313" key="1">
    <source>
        <dbReference type="EMBL" id="MBF4162782.1"/>
    </source>
</evidence>
<protein>
    <submittedName>
        <fullName evidence="1">Uncharacterized protein</fullName>
    </submittedName>
</protein>